<keyword evidence="2" id="KW-1185">Reference proteome</keyword>
<organism evidence="1 2">
    <name type="scientific">Thelephora ganbajun</name>
    <name type="common">Ganba fungus</name>
    <dbReference type="NCBI Taxonomy" id="370292"/>
    <lineage>
        <taxon>Eukaryota</taxon>
        <taxon>Fungi</taxon>
        <taxon>Dikarya</taxon>
        <taxon>Basidiomycota</taxon>
        <taxon>Agaricomycotina</taxon>
        <taxon>Agaricomycetes</taxon>
        <taxon>Thelephorales</taxon>
        <taxon>Thelephoraceae</taxon>
        <taxon>Thelephora</taxon>
    </lineage>
</organism>
<dbReference type="EMBL" id="MU118155">
    <property type="protein sequence ID" value="KAF9644181.1"/>
    <property type="molecule type" value="Genomic_DNA"/>
</dbReference>
<proteinExistence type="predicted"/>
<name>A0ACB6Z3D4_THEGA</name>
<reference evidence="1" key="1">
    <citation type="submission" date="2019-10" db="EMBL/GenBank/DDBJ databases">
        <authorList>
            <consortium name="DOE Joint Genome Institute"/>
            <person name="Kuo A."/>
            <person name="Miyauchi S."/>
            <person name="Kiss E."/>
            <person name="Drula E."/>
            <person name="Kohler A."/>
            <person name="Sanchez-Garcia M."/>
            <person name="Andreopoulos B."/>
            <person name="Barry K.W."/>
            <person name="Bonito G."/>
            <person name="Buee M."/>
            <person name="Carver A."/>
            <person name="Chen C."/>
            <person name="Cichocki N."/>
            <person name="Clum A."/>
            <person name="Culley D."/>
            <person name="Crous P.W."/>
            <person name="Fauchery L."/>
            <person name="Girlanda M."/>
            <person name="Hayes R."/>
            <person name="Keri Z."/>
            <person name="Labutti K."/>
            <person name="Lipzen A."/>
            <person name="Lombard V."/>
            <person name="Magnuson J."/>
            <person name="Maillard F."/>
            <person name="Morin E."/>
            <person name="Murat C."/>
            <person name="Nolan M."/>
            <person name="Ohm R."/>
            <person name="Pangilinan J."/>
            <person name="Pereira M."/>
            <person name="Perotto S."/>
            <person name="Peter M."/>
            <person name="Riley R."/>
            <person name="Sitrit Y."/>
            <person name="Stielow B."/>
            <person name="Szollosi G."/>
            <person name="Zifcakova L."/>
            <person name="Stursova M."/>
            <person name="Spatafora J.W."/>
            <person name="Tedersoo L."/>
            <person name="Vaario L.-M."/>
            <person name="Yamada A."/>
            <person name="Yan M."/>
            <person name="Wang P."/>
            <person name="Xu J."/>
            <person name="Bruns T."/>
            <person name="Baldrian P."/>
            <person name="Vilgalys R."/>
            <person name="Henrissat B."/>
            <person name="Grigoriev I.V."/>
            <person name="Hibbett D."/>
            <person name="Nagy L.G."/>
            <person name="Martin F.M."/>
        </authorList>
    </citation>
    <scope>NUCLEOTIDE SEQUENCE</scope>
    <source>
        <strain evidence="1">P2</strain>
    </source>
</reference>
<evidence type="ECO:0000313" key="1">
    <source>
        <dbReference type="EMBL" id="KAF9644181.1"/>
    </source>
</evidence>
<accession>A0ACB6Z3D4</accession>
<comment type="caution">
    <text evidence="1">The sequence shown here is derived from an EMBL/GenBank/DDBJ whole genome shotgun (WGS) entry which is preliminary data.</text>
</comment>
<protein>
    <submittedName>
        <fullName evidence="1">Uncharacterized protein</fullName>
    </submittedName>
</protein>
<sequence>MKIRSLTYVSTLLYPDSGEVLAGSWCQLRSYIDWRPGYYVYCLLCHIHLAFQVDAPRASFEEFVWIDPLDPSESISSLIPHRLVFKPSSSDSRSLSFSPAWRTWTRLKKHQESTHYFLNAYLRGDVLSRIPVNVVAGTSGFHVELDGSPHTRVERIARAQWSRLPFPVRVFAC</sequence>
<dbReference type="Proteomes" id="UP000886501">
    <property type="component" value="Unassembled WGS sequence"/>
</dbReference>
<reference evidence="1" key="2">
    <citation type="journal article" date="2020" name="Nat. Commun.">
        <title>Large-scale genome sequencing of mycorrhizal fungi provides insights into the early evolution of symbiotic traits.</title>
        <authorList>
            <person name="Miyauchi S."/>
            <person name="Kiss E."/>
            <person name="Kuo A."/>
            <person name="Drula E."/>
            <person name="Kohler A."/>
            <person name="Sanchez-Garcia M."/>
            <person name="Morin E."/>
            <person name="Andreopoulos B."/>
            <person name="Barry K.W."/>
            <person name="Bonito G."/>
            <person name="Buee M."/>
            <person name="Carver A."/>
            <person name="Chen C."/>
            <person name="Cichocki N."/>
            <person name="Clum A."/>
            <person name="Culley D."/>
            <person name="Crous P.W."/>
            <person name="Fauchery L."/>
            <person name="Girlanda M."/>
            <person name="Hayes R.D."/>
            <person name="Keri Z."/>
            <person name="LaButti K."/>
            <person name="Lipzen A."/>
            <person name="Lombard V."/>
            <person name="Magnuson J."/>
            <person name="Maillard F."/>
            <person name="Murat C."/>
            <person name="Nolan M."/>
            <person name="Ohm R.A."/>
            <person name="Pangilinan J."/>
            <person name="Pereira M.F."/>
            <person name="Perotto S."/>
            <person name="Peter M."/>
            <person name="Pfister S."/>
            <person name="Riley R."/>
            <person name="Sitrit Y."/>
            <person name="Stielow J.B."/>
            <person name="Szollosi G."/>
            <person name="Zifcakova L."/>
            <person name="Stursova M."/>
            <person name="Spatafora J.W."/>
            <person name="Tedersoo L."/>
            <person name="Vaario L.M."/>
            <person name="Yamada A."/>
            <person name="Yan M."/>
            <person name="Wang P."/>
            <person name="Xu J."/>
            <person name="Bruns T."/>
            <person name="Baldrian P."/>
            <person name="Vilgalys R."/>
            <person name="Dunand C."/>
            <person name="Henrissat B."/>
            <person name="Grigoriev I.V."/>
            <person name="Hibbett D."/>
            <person name="Nagy L.G."/>
            <person name="Martin F.M."/>
        </authorList>
    </citation>
    <scope>NUCLEOTIDE SEQUENCE</scope>
    <source>
        <strain evidence="1">P2</strain>
    </source>
</reference>
<evidence type="ECO:0000313" key="2">
    <source>
        <dbReference type="Proteomes" id="UP000886501"/>
    </source>
</evidence>
<gene>
    <name evidence="1" type="ORF">BDM02DRAFT_1064987</name>
</gene>